<evidence type="ECO:0000256" key="5">
    <source>
        <dbReference type="ARBA" id="ARBA00023136"/>
    </source>
</evidence>
<keyword evidence="5" id="KW-0472">Membrane</keyword>
<gene>
    <name evidence="7" type="ORF">BB558_000029</name>
</gene>
<comment type="caution">
    <text evidence="7">The sequence shown here is derived from an EMBL/GenBank/DDBJ whole genome shotgun (WGS) entry which is preliminary data.</text>
</comment>
<proteinExistence type="predicted"/>
<feature type="domain" description="Dynamin N-terminal" evidence="6">
    <location>
        <begin position="159"/>
        <end position="330"/>
    </location>
</feature>
<dbReference type="Gene3D" id="3.40.50.300">
    <property type="entry name" value="P-loop containing nucleotide triphosphate hydrolases"/>
    <property type="match status" value="1"/>
</dbReference>
<comment type="subcellular location">
    <subcellularLocation>
        <location evidence="1">Membrane</location>
    </subcellularLocation>
</comment>
<evidence type="ECO:0000256" key="4">
    <source>
        <dbReference type="ARBA" id="ARBA00023134"/>
    </source>
</evidence>
<evidence type="ECO:0000259" key="6">
    <source>
        <dbReference type="Pfam" id="PF00350"/>
    </source>
</evidence>
<evidence type="ECO:0000313" key="8">
    <source>
        <dbReference type="Proteomes" id="UP000245591"/>
    </source>
</evidence>
<accession>A0A2U1JFA9</accession>
<evidence type="ECO:0000256" key="2">
    <source>
        <dbReference type="ARBA" id="ARBA00022741"/>
    </source>
</evidence>
<keyword evidence="2" id="KW-0547">Nucleotide-binding</keyword>
<name>A0A2U1JFA9_SMIAN</name>
<dbReference type="AlphaFoldDB" id="A0A2U1JFA9"/>
<sequence length="746" mass="88046">MNNVENEEYAFSSKLYSLNEISKKTLKLLNSIPSHRNDDFFLVYPFGLITSNLAKKISKDDTEKFLFAEKTIEAIYNSWITCTKNVFLPNYGLNEFKFDTNFNPRIIKLNFKYNGIFSASPIDFLSLNDISSLIFKCIEDARNEITNFFPYLVGNEYKILVLGETKTGKTSLINQIYLDEIMPTDSQKNTSNFIEISDYSNNNLHHEAHIHKQGTRYNKHSSETYDIISYSDIKNGSLDNLNNKIIHVYTNENLKFREDVINRIPLNISIIDSPGIKDENLFDFQQKILNEHIRDFVYMIRVKRISEDEKYFLDLLHRKKIDIFFIFVLNEPENGISLEGENRISLEKFMEELKECMPDINFERNYICINRDVPGIVYKPFIPNYNIRRIISWMHDKKTPSEVEICLEYVQKFLQELKFVFVKSLKCFEDHSEMLQKSIKINQFERECLSEIYQYNVKKADHYFKANIRNIKDHTRHEIKNYINELYYLKISVSSSIKNEKAYASEYLKKLVLCLEKKTGEIQANSVKRFEKAISEFKRFHNISDKFTFESYKQQNDFDIFYSEISNESGRFIQKAIAEIISTDPNSIYSSVLPFGLSKYHILLIESMVAIYLNAIDMSGGYLNILLGCMKCVIYSSAGLLGIVIFNTLTNAIERKIKTTQFKFLKEKLTKMDYVDSVCQKITKKFESYFEKQLEGFSKYFYSEYQNKRINFSKERERKKNYDNNIIMMKNVIENIDEILEEFCFN</sequence>
<dbReference type="InterPro" id="IPR027417">
    <property type="entry name" value="P-loop_NTPase"/>
</dbReference>
<dbReference type="Pfam" id="PF00350">
    <property type="entry name" value="Dynamin_N"/>
    <property type="match status" value="1"/>
</dbReference>
<dbReference type="GO" id="GO:0005525">
    <property type="term" value="F:GTP binding"/>
    <property type="evidence" value="ECO:0007669"/>
    <property type="project" value="UniProtKB-KW"/>
</dbReference>
<dbReference type="InterPro" id="IPR045063">
    <property type="entry name" value="Dynamin_N"/>
</dbReference>
<dbReference type="PANTHER" id="PTHR10465">
    <property type="entry name" value="TRANSMEMBRANE GTPASE FZO1"/>
    <property type="match status" value="1"/>
</dbReference>
<reference evidence="7 8" key="1">
    <citation type="journal article" date="2018" name="MBio">
        <title>Comparative Genomics Reveals the Core Gene Toolbox for the Fungus-Insect Symbiosis.</title>
        <authorList>
            <person name="Wang Y."/>
            <person name="Stata M."/>
            <person name="Wang W."/>
            <person name="Stajich J.E."/>
            <person name="White M.M."/>
            <person name="Moncalvo J.M."/>
        </authorList>
    </citation>
    <scope>NUCLEOTIDE SEQUENCE [LARGE SCALE GENOMIC DNA]</scope>
    <source>
        <strain evidence="7 8">AUS-126-30</strain>
    </source>
</reference>
<dbReference type="GO" id="GO:0005741">
    <property type="term" value="C:mitochondrial outer membrane"/>
    <property type="evidence" value="ECO:0007669"/>
    <property type="project" value="TreeGrafter"/>
</dbReference>
<keyword evidence="8" id="KW-1185">Reference proteome</keyword>
<dbReference type="GO" id="GO:0051646">
    <property type="term" value="P:mitochondrion localization"/>
    <property type="evidence" value="ECO:0007669"/>
    <property type="project" value="TreeGrafter"/>
</dbReference>
<protein>
    <recommendedName>
        <fullName evidence="6">Dynamin N-terminal domain-containing protein</fullName>
    </recommendedName>
</protein>
<dbReference type="PANTHER" id="PTHR10465:SF0">
    <property type="entry name" value="SARCALUMENIN"/>
    <property type="match status" value="1"/>
</dbReference>
<keyword evidence="4" id="KW-0342">GTP-binding</keyword>
<keyword evidence="3" id="KW-0378">Hydrolase</keyword>
<evidence type="ECO:0000313" key="7">
    <source>
        <dbReference type="EMBL" id="PWA03800.1"/>
    </source>
</evidence>
<dbReference type="SUPFAM" id="SSF52540">
    <property type="entry name" value="P-loop containing nucleoside triphosphate hydrolases"/>
    <property type="match status" value="1"/>
</dbReference>
<evidence type="ECO:0000256" key="3">
    <source>
        <dbReference type="ARBA" id="ARBA00022801"/>
    </source>
</evidence>
<dbReference type="GO" id="GO:0003924">
    <property type="term" value="F:GTPase activity"/>
    <property type="evidence" value="ECO:0007669"/>
    <property type="project" value="InterPro"/>
</dbReference>
<dbReference type="EMBL" id="MBFU01000002">
    <property type="protein sequence ID" value="PWA03800.1"/>
    <property type="molecule type" value="Genomic_DNA"/>
</dbReference>
<organism evidence="7 8">
    <name type="scientific">Smittium angustum</name>
    <dbReference type="NCBI Taxonomy" id="133377"/>
    <lineage>
        <taxon>Eukaryota</taxon>
        <taxon>Fungi</taxon>
        <taxon>Fungi incertae sedis</taxon>
        <taxon>Zoopagomycota</taxon>
        <taxon>Kickxellomycotina</taxon>
        <taxon>Harpellomycetes</taxon>
        <taxon>Harpellales</taxon>
        <taxon>Legeriomycetaceae</taxon>
        <taxon>Smittium</taxon>
    </lineage>
</organism>
<dbReference type="Proteomes" id="UP000245591">
    <property type="component" value="Unassembled WGS sequence"/>
</dbReference>
<dbReference type="InterPro" id="IPR027094">
    <property type="entry name" value="Mitofusin_fam"/>
</dbReference>
<evidence type="ECO:0000256" key="1">
    <source>
        <dbReference type="ARBA" id="ARBA00004370"/>
    </source>
</evidence>
<dbReference type="GO" id="GO:0008053">
    <property type="term" value="P:mitochondrial fusion"/>
    <property type="evidence" value="ECO:0007669"/>
    <property type="project" value="TreeGrafter"/>
</dbReference>